<reference evidence="2" key="1">
    <citation type="submission" date="2021-06" db="EMBL/GenBank/DDBJ databases">
        <authorList>
            <person name="Kallberg Y."/>
            <person name="Tangrot J."/>
            <person name="Rosling A."/>
        </authorList>
    </citation>
    <scope>NUCLEOTIDE SEQUENCE</scope>
    <source>
        <strain evidence="2">IN212</strain>
    </source>
</reference>
<gene>
    <name evidence="2" type="ORF">RFULGI_LOCUS7105</name>
</gene>
<dbReference type="Proteomes" id="UP000789396">
    <property type="component" value="Unassembled WGS sequence"/>
</dbReference>
<protein>
    <submittedName>
        <fullName evidence="2">606_t:CDS:1</fullName>
    </submittedName>
</protein>
<organism evidence="2 3">
    <name type="scientific">Racocetra fulgida</name>
    <dbReference type="NCBI Taxonomy" id="60492"/>
    <lineage>
        <taxon>Eukaryota</taxon>
        <taxon>Fungi</taxon>
        <taxon>Fungi incertae sedis</taxon>
        <taxon>Mucoromycota</taxon>
        <taxon>Glomeromycotina</taxon>
        <taxon>Glomeromycetes</taxon>
        <taxon>Diversisporales</taxon>
        <taxon>Gigasporaceae</taxon>
        <taxon>Racocetra</taxon>
    </lineage>
</organism>
<dbReference type="AlphaFoldDB" id="A0A9N9CWK7"/>
<name>A0A9N9CWK7_9GLOM</name>
<proteinExistence type="predicted"/>
<comment type="caution">
    <text evidence="2">The sequence shown here is derived from an EMBL/GenBank/DDBJ whole genome shotgun (WGS) entry which is preliminary data.</text>
</comment>
<evidence type="ECO:0000313" key="2">
    <source>
        <dbReference type="EMBL" id="CAG8614285.1"/>
    </source>
</evidence>
<feature type="non-terminal residue" evidence="2">
    <location>
        <position position="132"/>
    </location>
</feature>
<evidence type="ECO:0000313" key="3">
    <source>
        <dbReference type="Proteomes" id="UP000789396"/>
    </source>
</evidence>
<keyword evidence="3" id="KW-1185">Reference proteome</keyword>
<evidence type="ECO:0000256" key="1">
    <source>
        <dbReference type="SAM" id="MobiDB-lite"/>
    </source>
</evidence>
<sequence>HKVNKPGDVKMNAISSGTNNAMNKAIPTMIIETRAGKAKRKAVSDMVSNEDVNLDSNVGSIVTCNDEIEVSSSNGPTSTKTTINYESPGATTTVESLGATTTIESPEATIVESPGATTIESPGRNVLGEIEP</sequence>
<feature type="region of interest" description="Disordered" evidence="1">
    <location>
        <begin position="108"/>
        <end position="132"/>
    </location>
</feature>
<dbReference type="EMBL" id="CAJVPZ010009918">
    <property type="protein sequence ID" value="CAG8614285.1"/>
    <property type="molecule type" value="Genomic_DNA"/>
</dbReference>
<accession>A0A9N9CWK7</accession>